<dbReference type="EMBL" id="WNYA01000006">
    <property type="protein sequence ID" value="KAG8565326.1"/>
    <property type="molecule type" value="Genomic_DNA"/>
</dbReference>
<name>A0AAV7B1C5_ENGPU</name>
<evidence type="ECO:0000313" key="3">
    <source>
        <dbReference type="Proteomes" id="UP000824782"/>
    </source>
</evidence>
<keyword evidence="3" id="KW-1185">Reference proteome</keyword>
<evidence type="ECO:0000256" key="1">
    <source>
        <dbReference type="SAM" id="MobiDB-lite"/>
    </source>
</evidence>
<dbReference type="AlphaFoldDB" id="A0AAV7B1C5"/>
<feature type="region of interest" description="Disordered" evidence="1">
    <location>
        <begin position="17"/>
        <end position="42"/>
    </location>
</feature>
<accession>A0AAV7B1C5</accession>
<evidence type="ECO:0000313" key="2">
    <source>
        <dbReference type="EMBL" id="KAG8565326.1"/>
    </source>
</evidence>
<organism evidence="2 3">
    <name type="scientific">Engystomops pustulosus</name>
    <name type="common">Tungara frog</name>
    <name type="synonym">Physalaemus pustulosus</name>
    <dbReference type="NCBI Taxonomy" id="76066"/>
    <lineage>
        <taxon>Eukaryota</taxon>
        <taxon>Metazoa</taxon>
        <taxon>Chordata</taxon>
        <taxon>Craniata</taxon>
        <taxon>Vertebrata</taxon>
        <taxon>Euteleostomi</taxon>
        <taxon>Amphibia</taxon>
        <taxon>Batrachia</taxon>
        <taxon>Anura</taxon>
        <taxon>Neobatrachia</taxon>
        <taxon>Hyloidea</taxon>
        <taxon>Leptodactylidae</taxon>
        <taxon>Leiuperinae</taxon>
        <taxon>Engystomops</taxon>
    </lineage>
</organism>
<dbReference type="Proteomes" id="UP000824782">
    <property type="component" value="Unassembled WGS sequence"/>
</dbReference>
<proteinExistence type="predicted"/>
<sequence>MDFRDAGGREEAHVRCIMNYKRQEAMPTHQRPGESPPHRSRH</sequence>
<protein>
    <submittedName>
        <fullName evidence="2">Uncharacterized protein</fullName>
    </submittedName>
</protein>
<gene>
    <name evidence="2" type="ORF">GDO81_012807</name>
</gene>
<reference evidence="2" key="1">
    <citation type="thesis" date="2020" institute="ProQuest LLC" country="789 East Eisenhower Parkway, Ann Arbor, MI, USA">
        <title>Comparative Genomics and Chromosome Evolution.</title>
        <authorList>
            <person name="Mudd A.B."/>
        </authorList>
    </citation>
    <scope>NUCLEOTIDE SEQUENCE</scope>
    <source>
        <strain evidence="2">237g6f4</strain>
        <tissue evidence="2">Blood</tissue>
    </source>
</reference>
<comment type="caution">
    <text evidence="2">The sequence shown here is derived from an EMBL/GenBank/DDBJ whole genome shotgun (WGS) entry which is preliminary data.</text>
</comment>